<dbReference type="AlphaFoldDB" id="A0A2N3IK56"/>
<dbReference type="RefSeq" id="WP_101357525.1">
    <property type="nucleotide sequence ID" value="NZ_NKXO01000003.1"/>
</dbReference>
<evidence type="ECO:0000256" key="1">
    <source>
        <dbReference type="SAM" id="SignalP"/>
    </source>
</evidence>
<accession>A0A2N3IK56</accession>
<dbReference type="OrthoDB" id="980937at2"/>
<dbReference type="Proteomes" id="UP000233387">
    <property type="component" value="Unassembled WGS sequence"/>
</dbReference>
<keyword evidence="3" id="KW-1185">Reference proteome</keyword>
<gene>
    <name evidence="2" type="ORF">Rain11_0259</name>
</gene>
<name>A0A2N3IK56_9BACT</name>
<organism evidence="2 3">
    <name type="scientific">Raineya orbicola</name>
    <dbReference type="NCBI Taxonomy" id="2016530"/>
    <lineage>
        <taxon>Bacteria</taxon>
        <taxon>Pseudomonadati</taxon>
        <taxon>Bacteroidota</taxon>
        <taxon>Cytophagia</taxon>
        <taxon>Cytophagales</taxon>
        <taxon>Raineyaceae</taxon>
        <taxon>Raineya</taxon>
    </lineage>
</organism>
<protein>
    <submittedName>
        <fullName evidence="2">Uncharacterized protein</fullName>
    </submittedName>
</protein>
<evidence type="ECO:0000313" key="2">
    <source>
        <dbReference type="EMBL" id="PKQ70722.1"/>
    </source>
</evidence>
<feature type="chain" id="PRO_5014788052" evidence="1">
    <location>
        <begin position="20"/>
        <end position="140"/>
    </location>
</feature>
<feature type="signal peptide" evidence="1">
    <location>
        <begin position="1"/>
        <end position="19"/>
    </location>
</feature>
<evidence type="ECO:0000313" key="3">
    <source>
        <dbReference type="Proteomes" id="UP000233387"/>
    </source>
</evidence>
<dbReference type="EMBL" id="NKXO01000003">
    <property type="protein sequence ID" value="PKQ70722.1"/>
    <property type="molecule type" value="Genomic_DNA"/>
</dbReference>
<keyword evidence="1" id="KW-0732">Signal</keyword>
<reference evidence="2 3" key="1">
    <citation type="submission" date="2017-06" db="EMBL/GenBank/DDBJ databases">
        <title>Raineya orbicola gen. nov., sp. nov. a slightly thermophilic bacterium of the phylum Bacteroidetes and the description of Raineyaceae fam. nov.</title>
        <authorList>
            <person name="Albuquerque L."/>
            <person name="Polonia A.R.M."/>
            <person name="Barroso C."/>
            <person name="Froufe H.J.C."/>
            <person name="Lage O."/>
            <person name="Lobo-Da-Cunha A."/>
            <person name="Egas C."/>
            <person name="Da Costa M.S."/>
        </authorList>
    </citation>
    <scope>NUCLEOTIDE SEQUENCE [LARGE SCALE GENOMIC DNA]</scope>
    <source>
        <strain evidence="2 3">SPSPC-11</strain>
    </source>
</reference>
<sequence length="140" mass="16074">MKKVLFLLLAFSFAYLANAQCDVTEYTNKCAERLKPDGFKYLKSYKLDFMNGSKKQIIYSYVFSNNTSYRITLANGNNKGLFVTLMDSEKKPVASSYLEKEKKYMPAIDIKCSRTGIYYLAYEVKEGKDYCGSSVIGFKR</sequence>
<proteinExistence type="predicted"/>
<comment type="caution">
    <text evidence="2">The sequence shown here is derived from an EMBL/GenBank/DDBJ whole genome shotgun (WGS) entry which is preliminary data.</text>
</comment>